<dbReference type="AlphaFoldDB" id="A0A6A6W6L9"/>
<keyword evidence="2" id="KW-1185">Reference proteome</keyword>
<name>A0A6A6W6L9_9PEZI</name>
<protein>
    <submittedName>
        <fullName evidence="1">Uncharacterized protein</fullName>
    </submittedName>
</protein>
<organism evidence="1 2">
    <name type="scientific">Pseudovirgaria hyperparasitica</name>
    <dbReference type="NCBI Taxonomy" id="470096"/>
    <lineage>
        <taxon>Eukaryota</taxon>
        <taxon>Fungi</taxon>
        <taxon>Dikarya</taxon>
        <taxon>Ascomycota</taxon>
        <taxon>Pezizomycotina</taxon>
        <taxon>Dothideomycetes</taxon>
        <taxon>Dothideomycetes incertae sedis</taxon>
        <taxon>Acrospermales</taxon>
        <taxon>Acrospermaceae</taxon>
        <taxon>Pseudovirgaria</taxon>
    </lineage>
</organism>
<dbReference type="EMBL" id="ML996575">
    <property type="protein sequence ID" value="KAF2756721.1"/>
    <property type="molecule type" value="Genomic_DNA"/>
</dbReference>
<evidence type="ECO:0000313" key="2">
    <source>
        <dbReference type="Proteomes" id="UP000799437"/>
    </source>
</evidence>
<dbReference type="Proteomes" id="UP000799437">
    <property type="component" value="Unassembled WGS sequence"/>
</dbReference>
<evidence type="ECO:0000313" key="1">
    <source>
        <dbReference type="EMBL" id="KAF2756721.1"/>
    </source>
</evidence>
<feature type="non-terminal residue" evidence="1">
    <location>
        <position position="135"/>
    </location>
</feature>
<reference evidence="1" key="1">
    <citation type="journal article" date="2020" name="Stud. Mycol.">
        <title>101 Dothideomycetes genomes: a test case for predicting lifestyles and emergence of pathogens.</title>
        <authorList>
            <person name="Haridas S."/>
            <person name="Albert R."/>
            <person name="Binder M."/>
            <person name="Bloem J."/>
            <person name="Labutti K."/>
            <person name="Salamov A."/>
            <person name="Andreopoulos B."/>
            <person name="Baker S."/>
            <person name="Barry K."/>
            <person name="Bills G."/>
            <person name="Bluhm B."/>
            <person name="Cannon C."/>
            <person name="Castanera R."/>
            <person name="Culley D."/>
            <person name="Daum C."/>
            <person name="Ezra D."/>
            <person name="Gonzalez J."/>
            <person name="Henrissat B."/>
            <person name="Kuo A."/>
            <person name="Liang C."/>
            <person name="Lipzen A."/>
            <person name="Lutzoni F."/>
            <person name="Magnuson J."/>
            <person name="Mondo S."/>
            <person name="Nolan M."/>
            <person name="Ohm R."/>
            <person name="Pangilinan J."/>
            <person name="Park H.-J."/>
            <person name="Ramirez L."/>
            <person name="Alfaro M."/>
            <person name="Sun H."/>
            <person name="Tritt A."/>
            <person name="Yoshinaga Y."/>
            <person name="Zwiers L.-H."/>
            <person name="Turgeon B."/>
            <person name="Goodwin S."/>
            <person name="Spatafora J."/>
            <person name="Crous P."/>
            <person name="Grigoriev I."/>
        </authorList>
    </citation>
    <scope>NUCLEOTIDE SEQUENCE</scope>
    <source>
        <strain evidence="1">CBS 121739</strain>
    </source>
</reference>
<dbReference type="RefSeq" id="XP_033599172.1">
    <property type="nucleotide sequence ID" value="XM_033744317.1"/>
</dbReference>
<dbReference type="GeneID" id="54485371"/>
<accession>A0A6A6W6L9</accession>
<gene>
    <name evidence="1" type="ORF">EJ05DRAFT_477813</name>
</gene>
<proteinExistence type="predicted"/>
<sequence length="135" mass="15300">MYDTRQAMQCASRPCARRTLVVAPTSTTAYTGSLHGIIRALLRSHKLRKPSSKSVCIALGERFFLHVRYILFQLDTDLPKLQGHLSLSSGSFQVCTFTVKLTIAMPLPAFKWQRPYLVHHQVAIESLYSPCCRDF</sequence>